<dbReference type="GeneID" id="98399317"/>
<evidence type="ECO:0000313" key="2">
    <source>
        <dbReference type="Proteomes" id="UP000397656"/>
    </source>
</evidence>
<gene>
    <name evidence="1" type="ORF">F7R26_000305</name>
</gene>
<proteinExistence type="predicted"/>
<dbReference type="AlphaFoldDB" id="A0A643G1C6"/>
<dbReference type="Proteomes" id="UP000397656">
    <property type="component" value="Chromosome 1"/>
</dbReference>
<evidence type="ECO:0000313" key="1">
    <source>
        <dbReference type="EMBL" id="QOT76595.1"/>
    </source>
</evidence>
<accession>A0A643G1C6</accession>
<sequence length="107" mass="11892">MPRSTSDPVTTGRALLGVGSLLILMAGVLLLVLRIAQQNYMMALGVVWVANGLTLILHALYWWRYGLSRRWKVAVVLQGMLTMAPLLLGEYGLVLIFFMLGGAVRFW</sequence>
<reference evidence="1 2" key="1">
    <citation type="submission" date="2020-10" db="EMBL/GenBank/DDBJ databases">
        <title>Complete genome sequence of Cupriavidus basilensis CCUG 49340T.</title>
        <authorList>
            <person name="Salva-Serra F."/>
            <person name="Donoso R.A."/>
            <person name="Cho K.H."/>
            <person name="Yoo J.A."/>
            <person name="Lee K."/>
            <person name="Yoon S.-H."/>
            <person name="Perez-Pantoja D."/>
            <person name="Moore E.R.B."/>
        </authorList>
    </citation>
    <scope>NUCLEOTIDE SEQUENCE [LARGE SCALE GENOMIC DNA]</scope>
    <source>
        <strain evidence="2">CCUG 49340</strain>
    </source>
</reference>
<organism evidence="1 2">
    <name type="scientific">Cupriavidus basilensis</name>
    <dbReference type="NCBI Taxonomy" id="68895"/>
    <lineage>
        <taxon>Bacteria</taxon>
        <taxon>Pseudomonadati</taxon>
        <taxon>Pseudomonadota</taxon>
        <taxon>Betaproteobacteria</taxon>
        <taxon>Burkholderiales</taxon>
        <taxon>Burkholderiaceae</taxon>
        <taxon>Cupriavidus</taxon>
    </lineage>
</organism>
<name>A0A643G1C6_9BURK</name>
<dbReference type="RefSeq" id="WP_150985384.1">
    <property type="nucleotide sequence ID" value="NZ_CP062803.1"/>
</dbReference>
<protein>
    <submittedName>
        <fullName evidence="1">Uncharacterized protein</fullName>
    </submittedName>
</protein>
<dbReference type="EMBL" id="CP062803">
    <property type="protein sequence ID" value="QOT76595.1"/>
    <property type="molecule type" value="Genomic_DNA"/>
</dbReference>